<protein>
    <recommendedName>
        <fullName evidence="3">Secreted protein</fullName>
    </recommendedName>
</protein>
<name>A0AAV2DQE6_9ROSI</name>
<organism evidence="1 2">
    <name type="scientific">Linum trigynum</name>
    <dbReference type="NCBI Taxonomy" id="586398"/>
    <lineage>
        <taxon>Eukaryota</taxon>
        <taxon>Viridiplantae</taxon>
        <taxon>Streptophyta</taxon>
        <taxon>Embryophyta</taxon>
        <taxon>Tracheophyta</taxon>
        <taxon>Spermatophyta</taxon>
        <taxon>Magnoliopsida</taxon>
        <taxon>eudicotyledons</taxon>
        <taxon>Gunneridae</taxon>
        <taxon>Pentapetalae</taxon>
        <taxon>rosids</taxon>
        <taxon>fabids</taxon>
        <taxon>Malpighiales</taxon>
        <taxon>Linaceae</taxon>
        <taxon>Linum</taxon>
    </lineage>
</organism>
<evidence type="ECO:0000313" key="1">
    <source>
        <dbReference type="EMBL" id="CAL1375738.1"/>
    </source>
</evidence>
<gene>
    <name evidence="1" type="ORF">LTRI10_LOCUS17518</name>
</gene>
<sequence length="102" mass="11540">MHVAHRVSSDHISSVAVAVTIAIAGDLESSVAVTTHHRRRVLVAEWRWSATKWRLVRFSSSPTLVWWVGDWKREKLEGQREREVRTEEAAAIRVENRGGGGN</sequence>
<keyword evidence="2" id="KW-1185">Reference proteome</keyword>
<dbReference type="AlphaFoldDB" id="A0AAV2DQE6"/>
<evidence type="ECO:0008006" key="3">
    <source>
        <dbReference type="Google" id="ProtNLM"/>
    </source>
</evidence>
<proteinExistence type="predicted"/>
<dbReference type="Proteomes" id="UP001497516">
    <property type="component" value="Chromosome 3"/>
</dbReference>
<reference evidence="1 2" key="1">
    <citation type="submission" date="2024-04" db="EMBL/GenBank/DDBJ databases">
        <authorList>
            <person name="Fracassetti M."/>
        </authorList>
    </citation>
    <scope>NUCLEOTIDE SEQUENCE [LARGE SCALE GENOMIC DNA]</scope>
</reference>
<evidence type="ECO:0000313" key="2">
    <source>
        <dbReference type="Proteomes" id="UP001497516"/>
    </source>
</evidence>
<accession>A0AAV2DQE6</accession>
<dbReference type="EMBL" id="OZ034816">
    <property type="protein sequence ID" value="CAL1375738.1"/>
    <property type="molecule type" value="Genomic_DNA"/>
</dbReference>